<name>A0AAX4JPL4_9TREE</name>
<dbReference type="AlphaFoldDB" id="A0AAX4JPL4"/>
<evidence type="ECO:0008006" key="4">
    <source>
        <dbReference type="Google" id="ProtNLM"/>
    </source>
</evidence>
<dbReference type="Proteomes" id="UP001355207">
    <property type="component" value="Chromosome 2"/>
</dbReference>
<dbReference type="GeneID" id="91092228"/>
<sequence length="331" mass="35669">MSGETASLQAIHCKWDFCSMTFMSFAEWETHFIVEHISYAQPMDISGRSLKKRKKIGQWELTDSEPRPTNQLPLNLSPSQTTGGDITTTSFTLSFPIPPSFHSLPDPPASIPMYNILPHCTSEHQTAASYPFPEGIQVQENDAGLYTDFLRSPSPVLGAGDLTFGSGSGSGSTHFPPLGQRRKTPPFTPSQPLSNSQPSTSSLRTSVSTPMSILRFDNSNYTPPITQPHPSLPLYTFPSQPSPIIQTTPEQAQSSSESPSRQRNDSISSQISPQGQSAKPLRFGAALGVAGSDSPRNSVKKVESRNTSVGFNWAGGGQLNSGIGQADKQTG</sequence>
<feature type="region of interest" description="Disordered" evidence="1">
    <location>
        <begin position="61"/>
        <end position="81"/>
    </location>
</feature>
<evidence type="ECO:0000256" key="1">
    <source>
        <dbReference type="SAM" id="MobiDB-lite"/>
    </source>
</evidence>
<keyword evidence="3" id="KW-1185">Reference proteome</keyword>
<feature type="compositionally biased region" description="Polar residues" evidence="1">
    <location>
        <begin position="320"/>
        <end position="331"/>
    </location>
</feature>
<evidence type="ECO:0000313" key="2">
    <source>
        <dbReference type="EMBL" id="WWC86679.1"/>
    </source>
</evidence>
<evidence type="ECO:0000313" key="3">
    <source>
        <dbReference type="Proteomes" id="UP001355207"/>
    </source>
</evidence>
<feature type="compositionally biased region" description="Polar residues" evidence="1">
    <location>
        <begin position="67"/>
        <end position="80"/>
    </location>
</feature>
<accession>A0AAX4JPL4</accession>
<protein>
    <recommendedName>
        <fullName evidence="4">C2H2-type domain-containing protein</fullName>
    </recommendedName>
</protein>
<organism evidence="2 3">
    <name type="scientific">Kwoniella dendrophila CBS 6074</name>
    <dbReference type="NCBI Taxonomy" id="1295534"/>
    <lineage>
        <taxon>Eukaryota</taxon>
        <taxon>Fungi</taxon>
        <taxon>Dikarya</taxon>
        <taxon>Basidiomycota</taxon>
        <taxon>Agaricomycotina</taxon>
        <taxon>Tremellomycetes</taxon>
        <taxon>Tremellales</taxon>
        <taxon>Cryptococcaceae</taxon>
        <taxon>Kwoniella</taxon>
    </lineage>
</organism>
<dbReference type="EMBL" id="CP144099">
    <property type="protein sequence ID" value="WWC86679.1"/>
    <property type="molecule type" value="Genomic_DNA"/>
</dbReference>
<feature type="compositionally biased region" description="Low complexity" evidence="1">
    <location>
        <begin position="246"/>
        <end position="277"/>
    </location>
</feature>
<gene>
    <name evidence="2" type="ORF">L201_001556</name>
</gene>
<feature type="compositionally biased region" description="Polar residues" evidence="1">
    <location>
        <begin position="190"/>
        <end position="224"/>
    </location>
</feature>
<feature type="region of interest" description="Disordered" evidence="1">
    <location>
        <begin position="161"/>
        <end position="331"/>
    </location>
</feature>
<dbReference type="RefSeq" id="XP_066073442.1">
    <property type="nucleotide sequence ID" value="XM_066217345.1"/>
</dbReference>
<proteinExistence type="predicted"/>
<reference evidence="2 3" key="1">
    <citation type="submission" date="2024-01" db="EMBL/GenBank/DDBJ databases">
        <title>Comparative genomics of Cryptococcus and Kwoniella reveals pathogenesis evolution and contrasting modes of karyotype evolution via chromosome fusion or intercentromeric recombination.</title>
        <authorList>
            <person name="Coelho M.A."/>
            <person name="David-Palma M."/>
            <person name="Shea T."/>
            <person name="Bowers K."/>
            <person name="McGinley-Smith S."/>
            <person name="Mohammad A.W."/>
            <person name="Gnirke A."/>
            <person name="Yurkov A.M."/>
            <person name="Nowrousian M."/>
            <person name="Sun S."/>
            <person name="Cuomo C.A."/>
            <person name="Heitman J."/>
        </authorList>
    </citation>
    <scope>NUCLEOTIDE SEQUENCE [LARGE SCALE GENOMIC DNA]</scope>
    <source>
        <strain evidence="2 3">CBS 6074</strain>
    </source>
</reference>